<gene>
    <name evidence="1" type="ORF">EES38_09455</name>
</gene>
<reference evidence="1 2" key="1">
    <citation type="submission" date="2018-11" db="EMBL/GenBank/DDBJ databases">
        <title>Vibrio LJC006 sp. nov., isolated from seawater during the bloom of the enteromorpha.</title>
        <authorList>
            <person name="Liang J."/>
        </authorList>
    </citation>
    <scope>NUCLEOTIDE SEQUENCE [LARGE SCALE GENOMIC DNA]</scope>
    <source>
        <strain evidence="1 2">LJC006</strain>
    </source>
</reference>
<proteinExistence type="predicted"/>
<name>A0A3N9THV3_9VIBR</name>
<comment type="caution">
    <text evidence="1">The sequence shown here is derived from an EMBL/GenBank/DDBJ whole genome shotgun (WGS) entry which is preliminary data.</text>
</comment>
<dbReference type="EMBL" id="RJVQ01000003">
    <property type="protein sequence ID" value="RQW63463.1"/>
    <property type="molecule type" value="Genomic_DNA"/>
</dbReference>
<evidence type="ECO:0000313" key="1">
    <source>
        <dbReference type="EMBL" id="RQW63463.1"/>
    </source>
</evidence>
<organism evidence="1 2">
    <name type="scientific">Vibrio viridaestus</name>
    <dbReference type="NCBI Taxonomy" id="2487322"/>
    <lineage>
        <taxon>Bacteria</taxon>
        <taxon>Pseudomonadati</taxon>
        <taxon>Pseudomonadota</taxon>
        <taxon>Gammaproteobacteria</taxon>
        <taxon>Vibrionales</taxon>
        <taxon>Vibrionaceae</taxon>
        <taxon>Vibrio</taxon>
    </lineage>
</organism>
<evidence type="ECO:0000313" key="2">
    <source>
        <dbReference type="Proteomes" id="UP000281112"/>
    </source>
</evidence>
<dbReference type="RefSeq" id="WP_124936926.1">
    <property type="nucleotide sequence ID" value="NZ_RJVQ01000003.1"/>
</dbReference>
<dbReference type="Proteomes" id="UP000281112">
    <property type="component" value="Unassembled WGS sequence"/>
</dbReference>
<dbReference type="AlphaFoldDB" id="A0A3N9THV3"/>
<dbReference type="OrthoDB" id="5879601at2"/>
<protein>
    <submittedName>
        <fullName evidence="1">30S ribosomal protein S6 modification protein</fullName>
    </submittedName>
</protein>
<keyword evidence="2" id="KW-1185">Reference proteome</keyword>
<sequence>METHSKILVWYRVATQRIVLGEARFTENNTLTSLWVNTPSILGNLGDPGFGISLIGDDGREIADKAISMLTADTLLIDNAEAGLVP</sequence>
<accession>A0A3N9THV3</accession>